<keyword evidence="3 7" id="KW-0812">Transmembrane</keyword>
<dbReference type="GO" id="GO:0004930">
    <property type="term" value="F:G protein-coupled receptor activity"/>
    <property type="evidence" value="ECO:0007669"/>
    <property type="project" value="InterPro"/>
</dbReference>
<dbReference type="EMBL" id="BGZK01003207">
    <property type="protein sequence ID" value="GBO98734.1"/>
    <property type="molecule type" value="Genomic_DNA"/>
</dbReference>
<keyword evidence="2" id="KW-1003">Cell membrane</keyword>
<dbReference type="PANTHER" id="PTHR24241:SF76">
    <property type="entry name" value="NEUROPEPTIDE SIFAMIDE RECEPTOR"/>
    <property type="match status" value="1"/>
</dbReference>
<evidence type="ECO:0000256" key="1">
    <source>
        <dbReference type="ARBA" id="ARBA00004651"/>
    </source>
</evidence>
<dbReference type="Proteomes" id="UP000299102">
    <property type="component" value="Unassembled WGS sequence"/>
</dbReference>
<evidence type="ECO:0000256" key="7">
    <source>
        <dbReference type="SAM" id="Phobius"/>
    </source>
</evidence>
<evidence type="ECO:0000313" key="9">
    <source>
        <dbReference type="Proteomes" id="UP000299102"/>
    </source>
</evidence>
<evidence type="ECO:0000256" key="3">
    <source>
        <dbReference type="ARBA" id="ARBA00022692"/>
    </source>
</evidence>
<dbReference type="PANTHER" id="PTHR24241">
    <property type="entry name" value="NEUROPEPTIDE RECEPTOR-RELATED G-PROTEIN COUPLED RECEPTOR"/>
    <property type="match status" value="1"/>
</dbReference>
<keyword evidence="5 7" id="KW-0472">Membrane</keyword>
<feature type="transmembrane region" description="Helical" evidence="7">
    <location>
        <begin position="165"/>
        <end position="186"/>
    </location>
</feature>
<dbReference type="Gene3D" id="1.20.1070.10">
    <property type="entry name" value="Rhodopsin 7-helix transmembrane proteins"/>
    <property type="match status" value="1"/>
</dbReference>
<keyword evidence="9" id="KW-1185">Reference proteome</keyword>
<dbReference type="SUPFAM" id="SSF81321">
    <property type="entry name" value="Family A G protein-coupled receptor-like"/>
    <property type="match status" value="1"/>
</dbReference>
<dbReference type="OrthoDB" id="5984709at2759"/>
<name>A0A4C1S948_EUMVA</name>
<dbReference type="InterPro" id="IPR000276">
    <property type="entry name" value="GPCR_Rhodpsn"/>
</dbReference>
<dbReference type="CDD" id="cd00637">
    <property type="entry name" value="7tm_classA_rhodopsin-like"/>
    <property type="match status" value="1"/>
</dbReference>
<dbReference type="GO" id="GO:0005886">
    <property type="term" value="C:plasma membrane"/>
    <property type="evidence" value="ECO:0007669"/>
    <property type="project" value="UniProtKB-SubCell"/>
</dbReference>
<comment type="caution">
    <text evidence="8">The sequence shown here is derived from an EMBL/GenBank/DDBJ whole genome shotgun (WGS) entry which is preliminary data.</text>
</comment>
<dbReference type="STRING" id="151549.A0A4C1S948"/>
<dbReference type="GO" id="GO:0042277">
    <property type="term" value="F:peptide binding"/>
    <property type="evidence" value="ECO:0007669"/>
    <property type="project" value="TreeGrafter"/>
</dbReference>
<feature type="transmembrane region" description="Helical" evidence="7">
    <location>
        <begin position="207"/>
        <end position="227"/>
    </location>
</feature>
<keyword evidence="6 8" id="KW-0675">Receptor</keyword>
<reference evidence="8 9" key="1">
    <citation type="journal article" date="2019" name="Commun. Biol.">
        <title>The bagworm genome reveals a unique fibroin gene that provides high tensile strength.</title>
        <authorList>
            <person name="Kono N."/>
            <person name="Nakamura H."/>
            <person name="Ohtoshi R."/>
            <person name="Tomita M."/>
            <person name="Numata K."/>
            <person name="Arakawa K."/>
        </authorList>
    </citation>
    <scope>NUCLEOTIDE SEQUENCE [LARGE SCALE GENOMIC DNA]</scope>
</reference>
<evidence type="ECO:0000313" key="8">
    <source>
        <dbReference type="EMBL" id="GBO98734.1"/>
    </source>
</evidence>
<organism evidence="8 9">
    <name type="scientific">Eumeta variegata</name>
    <name type="common">Bagworm moth</name>
    <name type="synonym">Eumeta japonica</name>
    <dbReference type="NCBI Taxonomy" id="151549"/>
    <lineage>
        <taxon>Eukaryota</taxon>
        <taxon>Metazoa</taxon>
        <taxon>Ecdysozoa</taxon>
        <taxon>Arthropoda</taxon>
        <taxon>Hexapoda</taxon>
        <taxon>Insecta</taxon>
        <taxon>Pterygota</taxon>
        <taxon>Neoptera</taxon>
        <taxon>Endopterygota</taxon>
        <taxon>Lepidoptera</taxon>
        <taxon>Glossata</taxon>
        <taxon>Ditrysia</taxon>
        <taxon>Tineoidea</taxon>
        <taxon>Psychidae</taxon>
        <taxon>Oiketicinae</taxon>
        <taxon>Eumeta</taxon>
    </lineage>
</organism>
<feature type="transmembrane region" description="Helical" evidence="7">
    <location>
        <begin position="120"/>
        <end position="145"/>
    </location>
</feature>
<dbReference type="AlphaFoldDB" id="A0A4C1S948"/>
<gene>
    <name evidence="8" type="primary">HRH2</name>
    <name evidence="8" type="ORF">EVAR_72723_1</name>
</gene>
<protein>
    <submittedName>
        <fullName evidence="8">Histamine H2 receptor</fullName>
    </submittedName>
</protein>
<comment type="subcellular location">
    <subcellularLocation>
        <location evidence="1">Cell membrane</location>
        <topology evidence="1">Multi-pass membrane protein</topology>
    </subcellularLocation>
</comment>
<evidence type="ECO:0000256" key="6">
    <source>
        <dbReference type="ARBA" id="ARBA00023170"/>
    </source>
</evidence>
<dbReference type="GO" id="GO:0032870">
    <property type="term" value="P:cellular response to hormone stimulus"/>
    <property type="evidence" value="ECO:0007669"/>
    <property type="project" value="TreeGrafter"/>
</dbReference>
<dbReference type="PRINTS" id="PR00237">
    <property type="entry name" value="GPCRRHODOPSN"/>
</dbReference>
<evidence type="ECO:0000256" key="4">
    <source>
        <dbReference type="ARBA" id="ARBA00022989"/>
    </source>
</evidence>
<dbReference type="Pfam" id="PF00001">
    <property type="entry name" value="7tm_1"/>
    <property type="match status" value="1"/>
</dbReference>
<proteinExistence type="predicted"/>
<evidence type="ECO:0000256" key="5">
    <source>
        <dbReference type="ARBA" id="ARBA00023136"/>
    </source>
</evidence>
<keyword evidence="4 7" id="KW-1133">Transmembrane helix</keyword>
<evidence type="ECO:0000256" key="2">
    <source>
        <dbReference type="ARBA" id="ARBA00022475"/>
    </source>
</evidence>
<accession>A0A4C1S948</accession>
<sequence length="329" mass="37747">MGRPTKRVAHRSHPYCKPLSSSIAHHIRLRQLLDHNNVTGMCSSACWPSGFGSYWNSNTHFGDSTVVGEGDNVTTCHYQQMIVTGSVSAYVLFYMLVSAETYVRVTHLQRGYLPLTSMRVGLVSMMVISISMILAAVGTFLGMDYDFCERKHRGNIYYRIVTGSTFYLMPVLLTIFHLFAAAFAVRRRARESQYRRSQQYDQDSAHATHNIIVYMVFVAFWTPYAVIVYLYPDVDNKKFYAMVWIGVLRSVFSSTIYSFFNRSFRRAYAHLFNYCCCKSTLSSSFAGRHRRTLDYRPPVSDVRVHIMHKAMNVHSPQRAVATCSDTQEL</sequence>
<feature type="transmembrane region" description="Helical" evidence="7">
    <location>
        <begin position="239"/>
        <end position="260"/>
    </location>
</feature>